<dbReference type="RefSeq" id="WP_065139922.1">
    <property type="nucleotide sequence ID" value="NZ_LZLM01000062.1"/>
</dbReference>
<evidence type="ECO:0000313" key="2">
    <source>
        <dbReference type="Proteomes" id="UP000093925"/>
    </source>
</evidence>
<comment type="caution">
    <text evidence="1">The sequence shown here is derived from an EMBL/GenBank/DDBJ whole genome shotgun (WGS) entry which is preliminary data.</text>
</comment>
<reference evidence="1 2" key="1">
    <citation type="submission" date="2016-06" db="EMBL/GenBank/DDBJ databases">
        <authorList>
            <person name="Kjaerup R.B."/>
            <person name="Dalgaard T.S."/>
            <person name="Juul-Madsen H.R."/>
        </authorList>
    </citation>
    <scope>NUCLEOTIDE SEQUENCE [LARGE SCALE GENOMIC DNA]</scope>
    <source>
        <strain evidence="1 2">1276495.2</strain>
    </source>
</reference>
<gene>
    <name evidence="1" type="ORF">A5640_11175</name>
</gene>
<dbReference type="EMBL" id="LZLM01000062">
    <property type="protein sequence ID" value="OBJ86135.1"/>
    <property type="molecule type" value="Genomic_DNA"/>
</dbReference>
<evidence type="ECO:0008006" key="3">
    <source>
        <dbReference type="Google" id="ProtNLM"/>
    </source>
</evidence>
<proteinExistence type="predicted"/>
<protein>
    <recommendedName>
        <fullName evidence="3">Abi-like protein</fullName>
    </recommendedName>
</protein>
<dbReference type="AlphaFoldDB" id="A0A1A3KM85"/>
<organism evidence="1 2">
    <name type="scientific">Mycobacterium asiaticum</name>
    <dbReference type="NCBI Taxonomy" id="1790"/>
    <lineage>
        <taxon>Bacteria</taxon>
        <taxon>Bacillati</taxon>
        <taxon>Actinomycetota</taxon>
        <taxon>Actinomycetes</taxon>
        <taxon>Mycobacteriales</taxon>
        <taxon>Mycobacteriaceae</taxon>
        <taxon>Mycobacterium</taxon>
    </lineage>
</organism>
<name>A0A1A3KM85_MYCAS</name>
<accession>A0A1A3KM85</accession>
<evidence type="ECO:0000313" key="1">
    <source>
        <dbReference type="EMBL" id="OBJ86135.1"/>
    </source>
</evidence>
<sequence length="256" mass="28803">MSVNPAEIFKSLHPSRLAHYRSLSGGQDADALALYEWNIEVAAALQDPLGIAEVAVRHAIDTQLCAWSQQHVGAPEWIDHVAGIPYLSGPNVFSTTRHNLYKAADQSRRARPTNHPRHGGAITHDDLVAHVMFGTWANLLPEKFNAAWLDPNGHPVQNQVNLQARRDLWRNCLQGGFPHIQRDPRGYGTGNKVRDLRKLRNRVSHMDSLLYVDVRHQHDRVLLPLLNSISRDLRDWVAGRSKVHTVLTQRPTANAP</sequence>
<dbReference type="Proteomes" id="UP000093925">
    <property type="component" value="Unassembled WGS sequence"/>
</dbReference>